<sequence length="536" mass="61453">MTFRLEFQFGFHLVEDALAQRQFLRIVDDYPSLYAGPHVRNAIRRYELFWLPLLAQYATRTEKWFIALNIAAPLDIAWVWHVHMLSPVSYQRDCNEIVATLVDHKILVGEQRYEGLVKALWEKLYPEEPFEVDLTAPVCDAPDFQSRIEYDIEAACARQRVFNYQASLPHFADKRFLTKAVERYKLHLYLKQQNPETFFVPCYDSDLIWHAHQLNPLIYTRDTTKILGKVFNHNDSVNDRKPGSKLSKSETVTRKKWKNLGHQFALNGAMFRGEPPLITQKESIDYSLHAAFEYTVDLTTLEVEGLPKPKPYTVEIDDINGSQVLKVHVRGPAARVTKSDGVLSRFAYKKKNSVNLRVSVLVLIFSFFNSAEYSFSDEYLAERFPCERNVVSQPETHELTIAENLIVRFTTVVHSPKPDEYFFSVMPNGDFNPVQDATSILSSPALFLSPFSLNQTVASSEMSLHRLVDYWEREAFICRVMHSAELLFSSVEVMNHVGDVVSTAHLLRGNVLPAKKQVGEPQFCCTLDEAGGKEPC</sequence>
<reference evidence="1 2" key="1">
    <citation type="submission" date="2022-05" db="EMBL/GenBank/DDBJ databases">
        <authorList>
            <consortium name="Genoscope - CEA"/>
            <person name="William W."/>
        </authorList>
    </citation>
    <scope>NUCLEOTIDE SEQUENCE [LARGE SCALE GENOMIC DNA]</scope>
</reference>
<dbReference type="Proteomes" id="UP001159428">
    <property type="component" value="Unassembled WGS sequence"/>
</dbReference>
<protein>
    <submittedName>
        <fullName evidence="1">Uncharacterized protein</fullName>
    </submittedName>
</protein>
<proteinExistence type="predicted"/>
<dbReference type="PANTHER" id="PTHR34365:SF7">
    <property type="entry name" value="GLYCINE-RICH DOMAIN-CONTAINING PROTEIN 1"/>
    <property type="match status" value="1"/>
</dbReference>
<name>A0AAU9XIA1_9CNID</name>
<dbReference type="InterPro" id="IPR009836">
    <property type="entry name" value="GRDP-like"/>
</dbReference>
<evidence type="ECO:0000313" key="1">
    <source>
        <dbReference type="EMBL" id="CAH3148433.1"/>
    </source>
</evidence>
<accession>A0AAU9XIA1</accession>
<dbReference type="AlphaFoldDB" id="A0AAU9XIA1"/>
<keyword evidence="2" id="KW-1185">Reference proteome</keyword>
<gene>
    <name evidence="1" type="ORF">PMEA_00023875</name>
</gene>
<dbReference type="Pfam" id="PF07173">
    <property type="entry name" value="GRDP-like"/>
    <property type="match status" value="1"/>
</dbReference>
<evidence type="ECO:0000313" key="2">
    <source>
        <dbReference type="Proteomes" id="UP001159428"/>
    </source>
</evidence>
<dbReference type="PANTHER" id="PTHR34365">
    <property type="entry name" value="ENOLASE (DUF1399)"/>
    <property type="match status" value="1"/>
</dbReference>
<comment type="caution">
    <text evidence="1">The sequence shown here is derived from an EMBL/GenBank/DDBJ whole genome shotgun (WGS) entry which is preliminary data.</text>
</comment>
<organism evidence="1 2">
    <name type="scientific">Pocillopora meandrina</name>
    <dbReference type="NCBI Taxonomy" id="46732"/>
    <lineage>
        <taxon>Eukaryota</taxon>
        <taxon>Metazoa</taxon>
        <taxon>Cnidaria</taxon>
        <taxon>Anthozoa</taxon>
        <taxon>Hexacorallia</taxon>
        <taxon>Scleractinia</taxon>
        <taxon>Astrocoeniina</taxon>
        <taxon>Pocilloporidae</taxon>
        <taxon>Pocillopora</taxon>
    </lineage>
</organism>
<dbReference type="EMBL" id="CALNXJ010000044">
    <property type="protein sequence ID" value="CAH3148433.1"/>
    <property type="molecule type" value="Genomic_DNA"/>
</dbReference>